<name>A0A0K1JHR5_9MICO</name>
<dbReference type="STRING" id="571913.VV02_10880"/>
<keyword evidence="2" id="KW-1185">Reference proteome</keyword>
<accession>A0A0K1JHR5</accession>
<organism evidence="1 2">
    <name type="scientific">Luteipulveratus mongoliensis</name>
    <dbReference type="NCBI Taxonomy" id="571913"/>
    <lineage>
        <taxon>Bacteria</taxon>
        <taxon>Bacillati</taxon>
        <taxon>Actinomycetota</taxon>
        <taxon>Actinomycetes</taxon>
        <taxon>Micrococcales</taxon>
        <taxon>Dermacoccaceae</taxon>
        <taxon>Luteipulveratus</taxon>
    </lineage>
</organism>
<sequence length="199" mass="21218">MTSSPALLATRVAGVVPRLLAVQVEPAETETADVVDEAVERLAEALLTWHDELVEGRSHGLLPSASTAYDLAPARASRRLAHAIRAGRVPGNPISTQTAAGELRQIRGVVDEIAAQVEDERLRSGGDELSHALSRLAKALTKQSDVVRDEAARLVRLQTAPPQDTAGEPTDATAVDQLLGRVVRAEHRLQKVAVATLRS</sequence>
<dbReference type="OrthoDB" id="5147244at2"/>
<dbReference type="AlphaFoldDB" id="A0A0K1JHR5"/>
<dbReference type="KEGG" id="lmoi:VV02_10880"/>
<evidence type="ECO:0000313" key="2">
    <source>
        <dbReference type="Proteomes" id="UP000066480"/>
    </source>
</evidence>
<dbReference type="EMBL" id="CP011112">
    <property type="protein sequence ID" value="AKU16249.1"/>
    <property type="molecule type" value="Genomic_DNA"/>
</dbReference>
<dbReference type="RefSeq" id="WP_052591566.1">
    <property type="nucleotide sequence ID" value="NZ_CP011112.1"/>
</dbReference>
<proteinExistence type="predicted"/>
<evidence type="ECO:0000313" key="1">
    <source>
        <dbReference type="EMBL" id="AKU16249.1"/>
    </source>
</evidence>
<dbReference type="Proteomes" id="UP000066480">
    <property type="component" value="Chromosome"/>
</dbReference>
<gene>
    <name evidence="1" type="ORF">VV02_10880</name>
</gene>
<protein>
    <submittedName>
        <fullName evidence="1">Uncharacterized protein</fullName>
    </submittedName>
</protein>
<reference evidence="1 2" key="1">
    <citation type="submission" date="2015-03" db="EMBL/GenBank/DDBJ databases">
        <title>Luteipulveratus halotolerans sp. nov., a novel actinobacterium (Dermacoccaceae) from Sarawak, Malaysia.</title>
        <authorList>
            <person name="Juboi H."/>
            <person name="Basik A."/>
            <person name="Shamsul S.S."/>
            <person name="Arnold P."/>
            <person name="Schmitt E.K."/>
            <person name="Sanglier J.-J."/>
            <person name="Yeo T."/>
        </authorList>
    </citation>
    <scope>NUCLEOTIDE SEQUENCE [LARGE SCALE GENOMIC DNA]</scope>
    <source>
        <strain evidence="1 2">MN07-A0370</strain>
    </source>
</reference>